<protein>
    <submittedName>
        <fullName evidence="1">Uncharacterized protein</fullName>
    </submittedName>
</protein>
<dbReference type="Proteomes" id="UP000240568">
    <property type="component" value="Segment"/>
</dbReference>
<gene>
    <name evidence="1" type="ORF">Y3_014</name>
</gene>
<name>A0A2H4IAT9_9CAUD</name>
<organism evidence="1 2">
    <name type="scientific">Erwinia phage vB_EamM_Y3</name>
    <dbReference type="NCBI Taxonomy" id="1983553"/>
    <lineage>
        <taxon>Viruses</taxon>
        <taxon>Duplodnaviria</taxon>
        <taxon>Heunggongvirae</taxon>
        <taxon>Uroviricota</taxon>
        <taxon>Caudoviricetes</taxon>
        <taxon>Sasquatchvirus</taxon>
        <taxon>Sasquatchvirus Y3</taxon>
    </lineage>
</organism>
<sequence length="110" mass="12353">MNTIRGFDWLFYGDGTDSGQNSITSVVCEPHAKSMQIEIVRGCARPVIQAIQENDILYVQIPEGLYRLRYACSFRKLDSAVFPQELTSIKLKLVELDFLAGVTTHDKTLG</sequence>
<reference evidence="1 2" key="1">
    <citation type="submission" date="2017-04" db="EMBL/GenBank/DDBJ databases">
        <authorList>
            <person name="Afonso C.L."/>
            <person name="Miller P.J."/>
            <person name="Scott M.A."/>
            <person name="Spackman E."/>
            <person name="Goraichik I."/>
            <person name="Dimitrov K.M."/>
            <person name="Suarez D.L."/>
            <person name="Swayne D.E."/>
        </authorList>
    </citation>
    <scope>NUCLEOTIDE SEQUENCE [LARGE SCALE GENOMIC DNA]</scope>
</reference>
<proteinExistence type="predicted"/>
<accession>A0A2H4IAT9</accession>
<dbReference type="EMBL" id="KY984068">
    <property type="protein sequence ID" value="ARW58654.1"/>
    <property type="molecule type" value="Genomic_DNA"/>
</dbReference>
<evidence type="ECO:0000313" key="1">
    <source>
        <dbReference type="EMBL" id="ARW58654.1"/>
    </source>
</evidence>
<keyword evidence="2" id="KW-1185">Reference proteome</keyword>
<evidence type="ECO:0000313" key="2">
    <source>
        <dbReference type="Proteomes" id="UP000240568"/>
    </source>
</evidence>